<feature type="transmembrane region" description="Helical" evidence="2">
    <location>
        <begin position="20"/>
        <end position="44"/>
    </location>
</feature>
<proteinExistence type="predicted"/>
<protein>
    <submittedName>
        <fullName evidence="4">MBL fold metallo-hydrolase</fullName>
    </submittedName>
</protein>
<keyword evidence="1" id="KW-0175">Coiled coil</keyword>
<keyword evidence="2" id="KW-0812">Transmembrane</keyword>
<keyword evidence="4" id="KW-0378">Hydrolase</keyword>
<keyword evidence="2" id="KW-0472">Membrane</keyword>
<dbReference type="EMBL" id="PGUY01000008">
    <property type="protein sequence ID" value="PLT31381.1"/>
    <property type="molecule type" value="Genomic_DNA"/>
</dbReference>
<gene>
    <name evidence="4" type="ORF">CUU66_02630</name>
</gene>
<keyword evidence="2" id="KW-1133">Transmembrane helix</keyword>
<dbReference type="Gene3D" id="3.60.15.10">
    <property type="entry name" value="Ribonuclease Z/Hydroxyacylglutathione hydrolase-like"/>
    <property type="match status" value="1"/>
</dbReference>
<evidence type="ECO:0000259" key="3">
    <source>
        <dbReference type="SMART" id="SM00849"/>
    </source>
</evidence>
<dbReference type="PANTHER" id="PTHR42951">
    <property type="entry name" value="METALLO-BETA-LACTAMASE DOMAIN-CONTAINING"/>
    <property type="match status" value="1"/>
</dbReference>
<dbReference type="OrthoDB" id="420651at2"/>
<dbReference type="InterPro" id="IPR050855">
    <property type="entry name" value="NDM-1-like"/>
</dbReference>
<dbReference type="CDD" id="cd16282">
    <property type="entry name" value="metallo-hydrolase-like_MBL-fold"/>
    <property type="match status" value="1"/>
</dbReference>
<dbReference type="Proteomes" id="UP000234748">
    <property type="component" value="Unassembled WGS sequence"/>
</dbReference>
<evidence type="ECO:0000313" key="4">
    <source>
        <dbReference type="EMBL" id="PLT31381.1"/>
    </source>
</evidence>
<dbReference type="GO" id="GO:0016787">
    <property type="term" value="F:hydrolase activity"/>
    <property type="evidence" value="ECO:0007669"/>
    <property type="project" value="UniProtKB-KW"/>
</dbReference>
<feature type="domain" description="Metallo-beta-lactamase" evidence="3">
    <location>
        <begin position="91"/>
        <end position="309"/>
    </location>
</feature>
<keyword evidence="5" id="KW-1185">Reference proteome</keyword>
<feature type="coiled-coil region" evidence="1">
    <location>
        <begin position="172"/>
        <end position="206"/>
    </location>
</feature>
<organism evidence="4 5">
    <name type="scientific">Peribacillus deserti</name>
    <dbReference type="NCBI Taxonomy" id="673318"/>
    <lineage>
        <taxon>Bacteria</taxon>
        <taxon>Bacillati</taxon>
        <taxon>Bacillota</taxon>
        <taxon>Bacilli</taxon>
        <taxon>Bacillales</taxon>
        <taxon>Bacillaceae</taxon>
        <taxon>Peribacillus</taxon>
    </lineage>
</organism>
<dbReference type="PANTHER" id="PTHR42951:SF4">
    <property type="entry name" value="ACYL-COENZYME A THIOESTERASE MBLAC2"/>
    <property type="match status" value="1"/>
</dbReference>
<dbReference type="SUPFAM" id="SSF56281">
    <property type="entry name" value="Metallo-hydrolase/oxidoreductase"/>
    <property type="match status" value="1"/>
</dbReference>
<dbReference type="AlphaFoldDB" id="A0A2N5MAJ3"/>
<evidence type="ECO:0000256" key="2">
    <source>
        <dbReference type="SAM" id="Phobius"/>
    </source>
</evidence>
<accession>A0A2N5MAJ3</accession>
<evidence type="ECO:0000313" key="5">
    <source>
        <dbReference type="Proteomes" id="UP000234748"/>
    </source>
</evidence>
<sequence>MFLQLCENIYFTFLKGTFIILYFNLNGFHAVASLYIFVFFIFPFRMEVKHTLYKAGEFMINRELVESSHFTIDKLGEGIFAAIAKGGGGAVSNAGIIDLGDKTLIFDTFNSHHAALDLAETAEKLTNKPVSFVINSHWHGDHIRGNQCFRGAPIIASLATRTKMIETHPERISDQKAKIPQLLAHIEKLEKECKTEQDSAKAKKLRIQLDFLKEIESSLPKLEFTPPNITFEQRMIFSGESKTAILQTYGGGHTVCDAFLYLPDEKILFAGDLVQVQNHPLLSDGSPDVWLAILQKLRNLEVHHVVPGHGPVGTSSAIENIRHYIASAFELAVFSAEKGKDLQCVEIPGPFQDWEAGDLFYKNLEFLQRKNLHHGLR</sequence>
<dbReference type="InterPro" id="IPR001279">
    <property type="entry name" value="Metallo-B-lactamas"/>
</dbReference>
<name>A0A2N5MAJ3_9BACI</name>
<reference evidence="4 5" key="1">
    <citation type="submission" date="2017-11" db="EMBL/GenBank/DDBJ databases">
        <title>Comparitive Functional Genomics of Dry Heat Resistant strains isolated from the Viking Spacecraft.</title>
        <authorList>
            <person name="Seuylemezian A."/>
            <person name="Cooper K."/>
            <person name="Vaishampayan P."/>
        </authorList>
    </citation>
    <scope>NUCLEOTIDE SEQUENCE [LARGE SCALE GENOMIC DNA]</scope>
    <source>
        <strain evidence="4 5">V1-29</strain>
    </source>
</reference>
<dbReference type="SMART" id="SM00849">
    <property type="entry name" value="Lactamase_B"/>
    <property type="match status" value="1"/>
</dbReference>
<comment type="caution">
    <text evidence="4">The sequence shown here is derived from an EMBL/GenBank/DDBJ whole genome shotgun (WGS) entry which is preliminary data.</text>
</comment>
<dbReference type="Pfam" id="PF00753">
    <property type="entry name" value="Lactamase_B"/>
    <property type="match status" value="1"/>
</dbReference>
<dbReference type="InterPro" id="IPR036866">
    <property type="entry name" value="RibonucZ/Hydroxyglut_hydro"/>
</dbReference>
<evidence type="ECO:0000256" key="1">
    <source>
        <dbReference type="SAM" id="Coils"/>
    </source>
</evidence>